<gene>
    <name evidence="1" type="ORF">HOLleu_36959</name>
</gene>
<evidence type="ECO:0000313" key="1">
    <source>
        <dbReference type="EMBL" id="KAJ8024270.1"/>
    </source>
</evidence>
<dbReference type="OrthoDB" id="6755924at2759"/>
<dbReference type="EMBL" id="JAIZAY010000019">
    <property type="protein sequence ID" value="KAJ8024270.1"/>
    <property type="molecule type" value="Genomic_DNA"/>
</dbReference>
<protein>
    <submittedName>
        <fullName evidence="1">Uncharacterized protein</fullName>
    </submittedName>
</protein>
<dbReference type="AlphaFoldDB" id="A0A9Q0YMX8"/>
<dbReference type="InterPro" id="IPR011010">
    <property type="entry name" value="DNA_brk_join_enz"/>
</dbReference>
<dbReference type="SUPFAM" id="SSF56349">
    <property type="entry name" value="DNA breaking-rejoining enzymes"/>
    <property type="match status" value="1"/>
</dbReference>
<evidence type="ECO:0000313" key="2">
    <source>
        <dbReference type="Proteomes" id="UP001152320"/>
    </source>
</evidence>
<comment type="caution">
    <text evidence="1">The sequence shown here is derived from an EMBL/GenBank/DDBJ whole genome shotgun (WGS) entry which is preliminary data.</text>
</comment>
<sequence>MNKVKQTRPGHVGLEVVFEKYQEEECLCIYSLEAYIDRTKDLRDKSKLFISYKKPHGPLSRDTISRWIKAVLTASGVKQMYLKLIPLEQQLLRMPAINVYPSSRS</sequence>
<organism evidence="1 2">
    <name type="scientific">Holothuria leucospilota</name>
    <name type="common">Black long sea cucumber</name>
    <name type="synonym">Mertensiothuria leucospilota</name>
    <dbReference type="NCBI Taxonomy" id="206669"/>
    <lineage>
        <taxon>Eukaryota</taxon>
        <taxon>Metazoa</taxon>
        <taxon>Echinodermata</taxon>
        <taxon>Eleutherozoa</taxon>
        <taxon>Echinozoa</taxon>
        <taxon>Holothuroidea</taxon>
        <taxon>Aspidochirotacea</taxon>
        <taxon>Aspidochirotida</taxon>
        <taxon>Holothuriidae</taxon>
        <taxon>Holothuria</taxon>
    </lineage>
</organism>
<dbReference type="PANTHER" id="PTHR35617">
    <property type="entry name" value="PHAGE_INTEGRASE DOMAIN-CONTAINING PROTEIN"/>
    <property type="match status" value="1"/>
</dbReference>
<dbReference type="Proteomes" id="UP001152320">
    <property type="component" value="Chromosome 19"/>
</dbReference>
<dbReference type="PANTHER" id="PTHR35617:SF3">
    <property type="entry name" value="CORE-BINDING (CB) DOMAIN-CONTAINING PROTEIN"/>
    <property type="match status" value="1"/>
</dbReference>
<name>A0A9Q0YMX8_HOLLE</name>
<dbReference type="GO" id="GO:0003677">
    <property type="term" value="F:DNA binding"/>
    <property type="evidence" value="ECO:0007669"/>
    <property type="project" value="InterPro"/>
</dbReference>
<proteinExistence type="predicted"/>
<reference evidence="1" key="1">
    <citation type="submission" date="2021-10" db="EMBL/GenBank/DDBJ databases">
        <title>Tropical sea cucumber genome reveals ecological adaptation and Cuvierian tubules defense mechanism.</title>
        <authorList>
            <person name="Chen T."/>
        </authorList>
    </citation>
    <scope>NUCLEOTIDE SEQUENCE</scope>
    <source>
        <strain evidence="1">Nanhai2018</strain>
        <tissue evidence="1">Muscle</tissue>
    </source>
</reference>
<accession>A0A9Q0YMX8</accession>
<keyword evidence="2" id="KW-1185">Reference proteome</keyword>